<gene>
    <name evidence="1" type="ORF">UFOPK1591_01224</name>
</gene>
<evidence type="ECO:0000313" key="1">
    <source>
        <dbReference type="EMBL" id="CAB4569624.1"/>
    </source>
</evidence>
<dbReference type="AlphaFoldDB" id="A0A6J6E2Q5"/>
<dbReference type="EMBL" id="CAEZTD010000113">
    <property type="protein sequence ID" value="CAB4569624.1"/>
    <property type="molecule type" value="Genomic_DNA"/>
</dbReference>
<accession>A0A6J6E2Q5</accession>
<proteinExistence type="predicted"/>
<name>A0A6J6E2Q5_9ZZZZ</name>
<organism evidence="1">
    <name type="scientific">freshwater metagenome</name>
    <dbReference type="NCBI Taxonomy" id="449393"/>
    <lineage>
        <taxon>unclassified sequences</taxon>
        <taxon>metagenomes</taxon>
        <taxon>ecological metagenomes</taxon>
    </lineage>
</organism>
<sequence length="149" mass="16827">MKNLFLTRRQAALRQVCVHRNHGDGSLLGFFGLWARWSNDRNRLHARGCLFKPGGCARVNRLLAVECLLHLGSPLRANLLSHEVSIKKRGGAGWSGVRRRDELSLVIGNPHHDVGHREVGQQLPVAQEHCEPLDVKRRCTPFFEEVAEN</sequence>
<reference evidence="1" key="1">
    <citation type="submission" date="2020-05" db="EMBL/GenBank/DDBJ databases">
        <authorList>
            <person name="Chiriac C."/>
            <person name="Salcher M."/>
            <person name="Ghai R."/>
            <person name="Kavagutti S V."/>
        </authorList>
    </citation>
    <scope>NUCLEOTIDE SEQUENCE</scope>
</reference>
<protein>
    <submittedName>
        <fullName evidence="1">Unannotated protein</fullName>
    </submittedName>
</protein>